<evidence type="ECO:0000313" key="4">
    <source>
        <dbReference type="EMBL" id="QIK52050.1"/>
    </source>
</evidence>
<keyword evidence="5" id="KW-1185">Reference proteome</keyword>
<dbReference type="GO" id="GO:1901605">
    <property type="term" value="P:alpha-amino acid metabolic process"/>
    <property type="evidence" value="ECO:0007669"/>
    <property type="project" value="UniProtKB-ARBA"/>
</dbReference>
<dbReference type="Pfam" id="PF00291">
    <property type="entry name" value="PALP"/>
    <property type="match status" value="1"/>
</dbReference>
<dbReference type="KEGG" id="jpo:G7058_08425"/>
<protein>
    <submittedName>
        <fullName evidence="4">Pyridoxal-phosphate dependent enzyme</fullName>
    </submittedName>
</protein>
<gene>
    <name evidence="4" type="ORF">G7058_08425</name>
</gene>
<dbReference type="SUPFAM" id="SSF53686">
    <property type="entry name" value="Tryptophan synthase beta subunit-like PLP-dependent enzymes"/>
    <property type="match status" value="1"/>
</dbReference>
<name>A0A6G7WIG5_9LACT</name>
<dbReference type="Gene3D" id="3.40.50.1100">
    <property type="match status" value="2"/>
</dbReference>
<dbReference type="AlphaFoldDB" id="A0A6G7WIG5"/>
<keyword evidence="2" id="KW-0663">Pyridoxal phosphate</keyword>
<evidence type="ECO:0000256" key="1">
    <source>
        <dbReference type="ARBA" id="ARBA00001933"/>
    </source>
</evidence>
<sequence length="174" mass="18455">MTEVIKTLATQIGETPVVELPTVSPEGAAKIYLKLEFLNPSGSLKDRVMLNLIEIAEEDGAIGPGSTLVDACDQHAGISLAMLAASKGYRSLIVTPEGLNPAIEAIITKYGGEILYTPLDAGMSGAISQAEEIARNKEYYYLAQFTNLGNPSVHEATTGPEILEAMGKLKSMLS</sequence>
<comment type="cofactor">
    <cofactor evidence="1">
        <name>pyridoxal 5'-phosphate</name>
        <dbReference type="ChEBI" id="CHEBI:597326"/>
    </cofactor>
</comment>
<dbReference type="GeneID" id="94553997"/>
<evidence type="ECO:0000256" key="2">
    <source>
        <dbReference type="ARBA" id="ARBA00022898"/>
    </source>
</evidence>
<evidence type="ECO:0000259" key="3">
    <source>
        <dbReference type="Pfam" id="PF00291"/>
    </source>
</evidence>
<feature type="domain" description="Tryptophan synthase beta chain-like PALP" evidence="3">
    <location>
        <begin position="10"/>
        <end position="168"/>
    </location>
</feature>
<dbReference type="InterPro" id="IPR050214">
    <property type="entry name" value="Cys_Synth/Cystath_Beta-Synth"/>
</dbReference>
<dbReference type="RefSeq" id="WP_166063113.1">
    <property type="nucleotide sequence ID" value="NZ_CP049889.1"/>
</dbReference>
<evidence type="ECO:0000313" key="5">
    <source>
        <dbReference type="Proteomes" id="UP000501830"/>
    </source>
</evidence>
<proteinExistence type="predicted"/>
<dbReference type="Proteomes" id="UP000501830">
    <property type="component" value="Chromosome"/>
</dbReference>
<organism evidence="4 5">
    <name type="scientific">Jeotgalibaca porci</name>
    <dbReference type="NCBI Taxonomy" id="1868793"/>
    <lineage>
        <taxon>Bacteria</taxon>
        <taxon>Bacillati</taxon>
        <taxon>Bacillota</taxon>
        <taxon>Bacilli</taxon>
        <taxon>Lactobacillales</taxon>
        <taxon>Carnobacteriaceae</taxon>
        <taxon>Jeotgalibaca</taxon>
    </lineage>
</organism>
<accession>A0A6G7WIG5</accession>
<dbReference type="InterPro" id="IPR036052">
    <property type="entry name" value="TrpB-like_PALP_sf"/>
</dbReference>
<dbReference type="InterPro" id="IPR001926">
    <property type="entry name" value="TrpB-like_PALP"/>
</dbReference>
<reference evidence="4 5" key="1">
    <citation type="journal article" date="2017" name="Int. J. Syst. Evol. Microbiol.">
        <title>Jeotgalibaca porci sp. nov. and Jeotgalibaca arthritidis sp. nov., isolated from pigs, and emended description of the genus Jeotgalibaca.</title>
        <authorList>
            <person name="Zamora L."/>
            <person name="Perez-Sancho M."/>
            <person name="Dominguez L."/>
            <person name="Fernandez-Garayzabal J.F."/>
            <person name="Vela A.I."/>
        </authorList>
    </citation>
    <scope>NUCLEOTIDE SEQUENCE [LARGE SCALE GENOMIC DNA]</scope>
    <source>
        <strain evidence="4 5">CCUG 69148</strain>
    </source>
</reference>
<dbReference type="PANTHER" id="PTHR10314">
    <property type="entry name" value="CYSTATHIONINE BETA-SYNTHASE"/>
    <property type="match status" value="1"/>
</dbReference>
<dbReference type="EMBL" id="CP049889">
    <property type="protein sequence ID" value="QIK52050.1"/>
    <property type="molecule type" value="Genomic_DNA"/>
</dbReference>